<evidence type="ECO:0000313" key="2">
    <source>
        <dbReference type="EMBL" id="UYF96187.1"/>
    </source>
</evidence>
<gene>
    <name evidence="2" type="ORF">OCS65_10730</name>
    <name evidence="1" type="ORF">RAJCM14343_3988</name>
</gene>
<organism evidence="2 4">
    <name type="scientific">Rhodococcus aetherivorans</name>
    <dbReference type="NCBI Taxonomy" id="191292"/>
    <lineage>
        <taxon>Bacteria</taxon>
        <taxon>Bacillati</taxon>
        <taxon>Actinomycetota</taxon>
        <taxon>Actinomycetes</taxon>
        <taxon>Mycobacteriales</taxon>
        <taxon>Nocardiaceae</taxon>
        <taxon>Rhodococcus</taxon>
    </lineage>
</organism>
<dbReference type="EMBL" id="CP106982">
    <property type="protein sequence ID" value="UYF96187.1"/>
    <property type="molecule type" value="Genomic_DNA"/>
</dbReference>
<reference evidence="1" key="2">
    <citation type="submission" date="2019-10" db="EMBL/GenBank/DDBJ databases">
        <title>Draft genome sequence of Rhodococcus aetherivorans JCM 14343.</title>
        <authorList>
            <person name="Inoue D."/>
            <person name="Nakazawa M."/>
            <person name="Yamamoto N."/>
            <person name="Sei K."/>
            <person name="Ike M."/>
        </authorList>
    </citation>
    <scope>NUCLEOTIDE SEQUENCE</scope>
    <source>
        <strain evidence="1">JCM 14343</strain>
    </source>
</reference>
<dbReference type="RefSeq" id="WP_006934931.1">
    <property type="nucleotide sequence ID" value="NZ_BAAAYP010000021.1"/>
</dbReference>
<name>N1M2G0_9NOCA</name>
<proteinExistence type="predicted"/>
<accession>N1M2G0</accession>
<keyword evidence="3" id="KW-1185">Reference proteome</keyword>
<evidence type="ECO:0000313" key="1">
    <source>
        <dbReference type="EMBL" id="GES38722.1"/>
    </source>
</evidence>
<reference evidence="1 3" key="1">
    <citation type="journal article" date="2018" name="Biodegradation">
        <title>1,4-Dioxane degradation characteristics of Rhodococcus aetherivorans JCM 14343.</title>
        <authorList>
            <person name="Inoue D."/>
            <person name="Tsunoda T."/>
            <person name="Yamamoto N."/>
            <person name="Ike M."/>
            <person name="Sei K."/>
        </authorList>
    </citation>
    <scope>NUCLEOTIDE SEQUENCE [LARGE SCALE GENOMIC DNA]</scope>
    <source>
        <strain evidence="1 3">JCM 14343</strain>
    </source>
</reference>
<accession>A0A5M3YEU7</accession>
<dbReference type="Proteomes" id="UP000325466">
    <property type="component" value="Unassembled WGS sequence"/>
</dbReference>
<evidence type="ECO:0000313" key="3">
    <source>
        <dbReference type="Proteomes" id="UP000325466"/>
    </source>
</evidence>
<protein>
    <submittedName>
        <fullName evidence="2">Uncharacterized protein</fullName>
    </submittedName>
</protein>
<evidence type="ECO:0000313" key="4">
    <source>
        <dbReference type="Proteomes" id="UP001163947"/>
    </source>
</evidence>
<dbReference type="Proteomes" id="UP001163947">
    <property type="component" value="Chromosome"/>
</dbReference>
<sequence length="56" mass="6543">MTGRFEHIVAEHRDAVERRLENLRRLREPRELAAGATRGPAPAVEEEFYRPSSWLI</sequence>
<dbReference type="GeneID" id="83620897"/>
<dbReference type="EMBL" id="BLAH01000100">
    <property type="protein sequence ID" value="GES38722.1"/>
    <property type="molecule type" value="Genomic_DNA"/>
</dbReference>
<reference evidence="2" key="3">
    <citation type="submission" date="2022-09" db="EMBL/GenBank/DDBJ databases">
        <title>The genome sequence of Rhodococcus aetherivorans N1.</title>
        <authorList>
            <person name="Jiang W."/>
        </authorList>
    </citation>
    <scope>NUCLEOTIDE SEQUENCE</scope>
    <source>
        <strain evidence="2">N1</strain>
    </source>
</reference>
<dbReference type="AlphaFoldDB" id="N1M2G0"/>